<evidence type="ECO:0000256" key="1">
    <source>
        <dbReference type="ARBA" id="ARBA00008490"/>
    </source>
</evidence>
<reference evidence="4" key="1">
    <citation type="submission" date="2023-08" db="EMBL/GenBank/DDBJ databases">
        <title>Emergence of clinically-relevant ST2 carbapenem-resistant Acinetobacter baumannii strains in hospital sewages in Zhejiang, East of China.</title>
        <authorList>
            <person name="Kaichao C."/>
            <person name="Zhang R."/>
        </authorList>
    </citation>
    <scope>NUCLEOTIDE SEQUENCE</scope>
    <source>
        <strain evidence="4">M-SY-60</strain>
    </source>
</reference>
<dbReference type="GeneID" id="84208802"/>
<evidence type="ECO:0000256" key="2">
    <source>
        <dbReference type="ARBA" id="ARBA00022729"/>
    </source>
</evidence>
<proteinExistence type="inferred from homology"/>
<name>A0AAW8JK23_9GAMM</name>
<dbReference type="Proteomes" id="UP001243195">
    <property type="component" value="Unassembled WGS sequence"/>
</dbReference>
<feature type="chain" id="PRO_5043555378" evidence="3">
    <location>
        <begin position="21"/>
        <end position="227"/>
    </location>
</feature>
<dbReference type="PANTHER" id="PTHR38108:SF1">
    <property type="entry name" value="UPF0319 PROTEIN YCCT"/>
    <property type="match status" value="1"/>
</dbReference>
<keyword evidence="2 3" id="KW-0732">Signal</keyword>
<accession>A0AAW8JK23</accession>
<feature type="signal peptide" evidence="3">
    <location>
        <begin position="1"/>
        <end position="20"/>
    </location>
</feature>
<evidence type="ECO:0000313" key="4">
    <source>
        <dbReference type="EMBL" id="MDQ9072645.1"/>
    </source>
</evidence>
<evidence type="ECO:0000313" key="5">
    <source>
        <dbReference type="Proteomes" id="UP001243195"/>
    </source>
</evidence>
<organism evidence="4 5">
    <name type="scientific">Acinetobacter gerneri</name>
    <dbReference type="NCBI Taxonomy" id="202952"/>
    <lineage>
        <taxon>Bacteria</taxon>
        <taxon>Pseudomonadati</taxon>
        <taxon>Pseudomonadota</taxon>
        <taxon>Gammaproteobacteria</taxon>
        <taxon>Moraxellales</taxon>
        <taxon>Moraxellaceae</taxon>
        <taxon>Acinetobacter</taxon>
    </lineage>
</organism>
<protein>
    <submittedName>
        <fullName evidence="4">DUF2057 domain-containing protein</fullName>
    </submittedName>
</protein>
<dbReference type="Pfam" id="PF09829">
    <property type="entry name" value="DUF2057"/>
    <property type="match status" value="1"/>
</dbReference>
<dbReference type="RefSeq" id="WP_004860618.1">
    <property type="nucleotide sequence ID" value="NZ_BBLI01000029.1"/>
</dbReference>
<sequence>MAFKMGLAAIGLMMSSSIFAAVTISAPEDIVILAVNDQEVNAGILRTKKNEYKVDPGQVSLSVRYQGYFEHMDGEHDILKSGVVTVTAPNLIDGQKYSISLVGAPRNFDEAKKFAEQPTVAIFDQNNKLIVQQTGANNQAKPWFKSGVFGRVFDLTQDTKTPSNQPQAVYANQPQAAVVASATPAPVQTNAVQQHVSANSADQQMIEIWQKASKAERQRFMSWLANQ</sequence>
<gene>
    <name evidence="4" type="ORF">RFH51_14385</name>
</gene>
<dbReference type="EMBL" id="JAVIDA010000023">
    <property type="protein sequence ID" value="MDQ9072645.1"/>
    <property type="molecule type" value="Genomic_DNA"/>
</dbReference>
<comment type="similarity">
    <text evidence="1">Belongs to the UPF0319 family.</text>
</comment>
<comment type="caution">
    <text evidence="4">The sequence shown here is derived from an EMBL/GenBank/DDBJ whole genome shotgun (WGS) entry which is preliminary data.</text>
</comment>
<dbReference type="PANTHER" id="PTHR38108">
    <property type="entry name" value="UPF0319 PROTEIN YCCT"/>
    <property type="match status" value="1"/>
</dbReference>
<dbReference type="AlphaFoldDB" id="A0AAW8JK23"/>
<dbReference type="InterPro" id="IPR018635">
    <property type="entry name" value="UPF0319"/>
</dbReference>
<evidence type="ECO:0000256" key="3">
    <source>
        <dbReference type="SAM" id="SignalP"/>
    </source>
</evidence>